<evidence type="ECO:0000313" key="1">
    <source>
        <dbReference type="EMBL" id="GLG91144.1"/>
    </source>
</evidence>
<reference evidence="1" key="3">
    <citation type="journal article" date="2023" name="Int. J. Syst. Evol. Microbiol.">
        <title>Sellimonas catena sp. nov., isolated from human faeces.</title>
        <authorList>
            <person name="Hisatomi A."/>
            <person name="Ohkuma M."/>
            <person name="Sakamoto M."/>
        </authorList>
    </citation>
    <scope>NUCLEOTIDE SEQUENCE</scope>
    <source>
        <strain evidence="1">18CBH55</strain>
    </source>
</reference>
<dbReference type="Proteomes" id="UP001145094">
    <property type="component" value="Unassembled WGS sequence"/>
</dbReference>
<sequence>MNNYFYGWYFRCQGEDGSMAVIPAVHLSETEESCSIQVITKNGSYYRTFPIQEFRINREKGSMKIGENLFSRKGIRMKLEMDKISDEAGMKNDTDEKKSVRITGVLRFGKFTELNHDIMGPFALIPRMECRHAVYSMKHTVNGSMKLGQETMRFQNGTGYMEGDSGTSFPERYIWTQHFLPEGSLMLAAATVPFAGSSFTGTIGFLCYGKRVYRFATYLGASVRKMGEKELMIRQGKYRLRVRFPEGAGNTLKAPDKGKMTRKVRENVSDRAEYTLTHGKQVLLHEITKCAAIEFERKTGA</sequence>
<dbReference type="EMBL" id="BSCH01000017">
    <property type="protein sequence ID" value="GLG91144.1"/>
    <property type="molecule type" value="Genomic_DNA"/>
</dbReference>
<comment type="caution">
    <text evidence="1">The sequence shown here is derived from an EMBL/GenBank/DDBJ whole genome shotgun (WGS) entry which is preliminary data.</text>
</comment>
<dbReference type="AlphaFoldDB" id="A0A9W6FGA3"/>
<dbReference type="Pfam" id="PF14249">
    <property type="entry name" value="Tocopherol_cycl"/>
    <property type="match status" value="1"/>
</dbReference>
<dbReference type="PANTHER" id="PTHR35309:SF4">
    <property type="entry name" value="TOCOPHEROL CYCLASE"/>
    <property type="match status" value="1"/>
</dbReference>
<evidence type="ECO:0008006" key="3">
    <source>
        <dbReference type="Google" id="ProtNLM"/>
    </source>
</evidence>
<reference evidence="1" key="1">
    <citation type="submission" date="2022-11" db="EMBL/GenBank/DDBJ databases">
        <title>Draft genome sequence of Sellimonas catena strain 18CBH55.</title>
        <authorList>
            <person name="Hisatomi A."/>
            <person name="Ohkuma M."/>
            <person name="Sakamoto M."/>
        </authorList>
    </citation>
    <scope>NUCLEOTIDE SEQUENCE</scope>
    <source>
        <strain evidence="1">18CBH55</strain>
    </source>
</reference>
<dbReference type="InterPro" id="IPR025893">
    <property type="entry name" value="Tocopherol_cyclase"/>
</dbReference>
<gene>
    <name evidence="1" type="ORF">Selli2_25710</name>
</gene>
<evidence type="ECO:0000313" key="2">
    <source>
        <dbReference type="Proteomes" id="UP001145094"/>
    </source>
</evidence>
<protein>
    <recommendedName>
        <fullName evidence="3">Tocopherol cyclase</fullName>
    </recommendedName>
</protein>
<dbReference type="PANTHER" id="PTHR35309">
    <property type="match status" value="1"/>
</dbReference>
<accession>A0A9W6FGA3</accession>
<name>A0A9W6FGA3_9FIRM</name>
<dbReference type="GO" id="GO:0009976">
    <property type="term" value="F:tocopherol cyclase activity"/>
    <property type="evidence" value="ECO:0007669"/>
    <property type="project" value="InterPro"/>
</dbReference>
<organism evidence="1 2">
    <name type="scientific">Sellimonas catena</name>
    <dbReference type="NCBI Taxonomy" id="2994035"/>
    <lineage>
        <taxon>Bacteria</taxon>
        <taxon>Bacillati</taxon>
        <taxon>Bacillota</taxon>
        <taxon>Clostridia</taxon>
        <taxon>Lachnospirales</taxon>
        <taxon>Lachnospiraceae</taxon>
        <taxon>Sellimonas</taxon>
    </lineage>
</organism>
<reference evidence="1" key="2">
    <citation type="submission" date="2022-11" db="EMBL/GenBank/DDBJ databases">
        <title>Draft genome sequence of Sellimonas catena strain 18CBH55.</title>
        <authorList>
            <person name="Atsushi H."/>
            <person name="Moriya O."/>
            <person name="Mitsuo S."/>
        </authorList>
    </citation>
    <scope>NUCLEOTIDE SEQUENCE</scope>
    <source>
        <strain evidence="1">18CBH55</strain>
    </source>
</reference>
<proteinExistence type="predicted"/>
<dbReference type="RefSeq" id="WP_281845613.1">
    <property type="nucleotide sequence ID" value="NZ_BSCH01000017.1"/>
</dbReference>